<dbReference type="EMBL" id="BAABCW010000002">
    <property type="protein sequence ID" value="GAA4111483.1"/>
    <property type="molecule type" value="Genomic_DNA"/>
</dbReference>
<gene>
    <name evidence="5" type="ORF">GCM10022393_09220</name>
</gene>
<name>A0ABP7XD26_9FLAO</name>
<keyword evidence="3" id="KW-0804">Transcription</keyword>
<dbReference type="InterPro" id="IPR020449">
    <property type="entry name" value="Tscrpt_reg_AraC-type_HTH"/>
</dbReference>
<dbReference type="PROSITE" id="PS01124">
    <property type="entry name" value="HTH_ARAC_FAMILY_2"/>
    <property type="match status" value="1"/>
</dbReference>
<dbReference type="Proteomes" id="UP001500459">
    <property type="component" value="Unassembled WGS sequence"/>
</dbReference>
<dbReference type="PANTHER" id="PTHR43280:SF29">
    <property type="entry name" value="ARAC-FAMILY TRANSCRIPTIONAL REGULATOR"/>
    <property type="match status" value="1"/>
</dbReference>
<dbReference type="SUPFAM" id="SSF46689">
    <property type="entry name" value="Homeodomain-like"/>
    <property type="match status" value="1"/>
</dbReference>
<dbReference type="PROSITE" id="PS00041">
    <property type="entry name" value="HTH_ARAC_FAMILY_1"/>
    <property type="match status" value="1"/>
</dbReference>
<feature type="domain" description="HTH araC/xylS-type" evidence="4">
    <location>
        <begin position="39"/>
        <end position="143"/>
    </location>
</feature>
<evidence type="ECO:0000256" key="1">
    <source>
        <dbReference type="ARBA" id="ARBA00023015"/>
    </source>
</evidence>
<dbReference type="InterPro" id="IPR018062">
    <property type="entry name" value="HTH_AraC-typ_CS"/>
</dbReference>
<protein>
    <recommendedName>
        <fullName evidence="4">HTH araC/xylS-type domain-containing protein</fullName>
    </recommendedName>
</protein>
<comment type="caution">
    <text evidence="5">The sequence shown here is derived from an EMBL/GenBank/DDBJ whole genome shotgun (WGS) entry which is preliminary data.</text>
</comment>
<reference evidence="6" key="1">
    <citation type="journal article" date="2019" name="Int. J. Syst. Evol. Microbiol.">
        <title>The Global Catalogue of Microorganisms (GCM) 10K type strain sequencing project: providing services to taxonomists for standard genome sequencing and annotation.</title>
        <authorList>
            <consortium name="The Broad Institute Genomics Platform"/>
            <consortium name="The Broad Institute Genome Sequencing Center for Infectious Disease"/>
            <person name="Wu L."/>
            <person name="Ma J."/>
        </authorList>
    </citation>
    <scope>NUCLEOTIDE SEQUENCE [LARGE SCALE GENOMIC DNA]</scope>
    <source>
        <strain evidence="6">JCM 17106</strain>
    </source>
</reference>
<keyword evidence="6" id="KW-1185">Reference proteome</keyword>
<accession>A0ABP7XD26</accession>
<dbReference type="PANTHER" id="PTHR43280">
    <property type="entry name" value="ARAC-FAMILY TRANSCRIPTIONAL REGULATOR"/>
    <property type="match status" value="1"/>
</dbReference>
<keyword evidence="1" id="KW-0805">Transcription regulation</keyword>
<evidence type="ECO:0000256" key="2">
    <source>
        <dbReference type="ARBA" id="ARBA00023125"/>
    </source>
</evidence>
<dbReference type="InterPro" id="IPR018060">
    <property type="entry name" value="HTH_AraC"/>
</dbReference>
<evidence type="ECO:0000313" key="5">
    <source>
        <dbReference type="EMBL" id="GAA4111483.1"/>
    </source>
</evidence>
<evidence type="ECO:0000256" key="3">
    <source>
        <dbReference type="ARBA" id="ARBA00023163"/>
    </source>
</evidence>
<dbReference type="SMART" id="SM00342">
    <property type="entry name" value="HTH_ARAC"/>
    <property type="match status" value="1"/>
</dbReference>
<proteinExistence type="predicted"/>
<dbReference type="PRINTS" id="PR00032">
    <property type="entry name" value="HTHARAC"/>
</dbReference>
<dbReference type="Gene3D" id="1.10.10.60">
    <property type="entry name" value="Homeodomain-like"/>
    <property type="match status" value="2"/>
</dbReference>
<organism evidence="5 6">
    <name type="scientific">Aquimarina addita</name>
    <dbReference type="NCBI Taxonomy" id="870485"/>
    <lineage>
        <taxon>Bacteria</taxon>
        <taxon>Pseudomonadati</taxon>
        <taxon>Bacteroidota</taxon>
        <taxon>Flavobacteriia</taxon>
        <taxon>Flavobacteriales</taxon>
        <taxon>Flavobacteriaceae</taxon>
        <taxon>Aquimarina</taxon>
    </lineage>
</organism>
<evidence type="ECO:0000313" key="6">
    <source>
        <dbReference type="Proteomes" id="UP001500459"/>
    </source>
</evidence>
<dbReference type="Pfam" id="PF12833">
    <property type="entry name" value="HTH_18"/>
    <property type="match status" value="1"/>
</dbReference>
<keyword evidence="2" id="KW-0238">DNA-binding</keyword>
<evidence type="ECO:0000259" key="4">
    <source>
        <dbReference type="PROSITE" id="PS01124"/>
    </source>
</evidence>
<sequence>MNYPDVFKSVDSKLKLASHLNPEDSTQSAPVHENNDSIQRLKSYMQSEEPFLNPALSINELASSVELPAKELSILINQNIGQHFFDFINAYRIEKAKHILTDISKKQVTVLEILYEVGFNSKSSFNTAFKKHTGTTPTLYRKKNILVS</sequence>
<dbReference type="InterPro" id="IPR009057">
    <property type="entry name" value="Homeodomain-like_sf"/>
</dbReference>